<dbReference type="Pfam" id="PF13975">
    <property type="entry name" value="gag-asp_proteas"/>
    <property type="match status" value="1"/>
</dbReference>
<protein>
    <recommendedName>
        <fullName evidence="4">Retroviral aspartyl protease</fullName>
    </recommendedName>
</protein>
<organism evidence="2 3">
    <name type="scientific">Lolium multiflorum</name>
    <name type="common">Italian ryegrass</name>
    <name type="synonym">Lolium perenne subsp. multiflorum</name>
    <dbReference type="NCBI Taxonomy" id="4521"/>
    <lineage>
        <taxon>Eukaryota</taxon>
        <taxon>Viridiplantae</taxon>
        <taxon>Streptophyta</taxon>
        <taxon>Embryophyta</taxon>
        <taxon>Tracheophyta</taxon>
        <taxon>Spermatophyta</taxon>
        <taxon>Magnoliopsida</taxon>
        <taxon>Liliopsida</taxon>
        <taxon>Poales</taxon>
        <taxon>Poaceae</taxon>
        <taxon>BOP clade</taxon>
        <taxon>Pooideae</taxon>
        <taxon>Poodae</taxon>
        <taxon>Poeae</taxon>
        <taxon>Poeae Chloroplast Group 2 (Poeae type)</taxon>
        <taxon>Loliodinae</taxon>
        <taxon>Loliinae</taxon>
        <taxon>Lolium</taxon>
    </lineage>
</organism>
<dbReference type="GO" id="GO:0004190">
    <property type="term" value="F:aspartic-type endopeptidase activity"/>
    <property type="evidence" value="ECO:0007669"/>
    <property type="project" value="InterPro"/>
</dbReference>
<evidence type="ECO:0000256" key="1">
    <source>
        <dbReference type="SAM" id="MobiDB-lite"/>
    </source>
</evidence>
<name>A0AAD8R4J3_LOLMU</name>
<keyword evidence="3" id="KW-1185">Reference proteome</keyword>
<dbReference type="Proteomes" id="UP001231189">
    <property type="component" value="Unassembled WGS sequence"/>
</dbReference>
<accession>A0AAD8R4J3</accession>
<dbReference type="PROSITE" id="PS00141">
    <property type="entry name" value="ASP_PROTEASE"/>
    <property type="match status" value="1"/>
</dbReference>
<dbReference type="InterPro" id="IPR021109">
    <property type="entry name" value="Peptidase_aspartic_dom_sf"/>
</dbReference>
<evidence type="ECO:0000313" key="3">
    <source>
        <dbReference type="Proteomes" id="UP001231189"/>
    </source>
</evidence>
<dbReference type="Gene3D" id="2.40.70.10">
    <property type="entry name" value="Acid Proteases"/>
    <property type="match status" value="1"/>
</dbReference>
<comment type="caution">
    <text evidence="2">The sequence shown here is derived from an EMBL/GenBank/DDBJ whole genome shotgun (WGS) entry which is preliminary data.</text>
</comment>
<feature type="compositionally biased region" description="Low complexity" evidence="1">
    <location>
        <begin position="142"/>
        <end position="165"/>
    </location>
</feature>
<dbReference type="GO" id="GO:0006508">
    <property type="term" value="P:proteolysis"/>
    <property type="evidence" value="ECO:0007669"/>
    <property type="project" value="InterPro"/>
</dbReference>
<evidence type="ECO:0008006" key="4">
    <source>
        <dbReference type="Google" id="ProtNLM"/>
    </source>
</evidence>
<reference evidence="2" key="1">
    <citation type="submission" date="2023-07" db="EMBL/GenBank/DDBJ databases">
        <title>A chromosome-level genome assembly of Lolium multiflorum.</title>
        <authorList>
            <person name="Chen Y."/>
            <person name="Copetti D."/>
            <person name="Kolliker R."/>
            <person name="Studer B."/>
        </authorList>
    </citation>
    <scope>NUCLEOTIDE SEQUENCE</scope>
    <source>
        <strain evidence="2">02402/16</strain>
        <tissue evidence="2">Leaf</tissue>
    </source>
</reference>
<dbReference type="AlphaFoldDB" id="A0AAD8R4J3"/>
<dbReference type="EMBL" id="JAUUTY010000007">
    <property type="protein sequence ID" value="KAK1612839.1"/>
    <property type="molecule type" value="Genomic_DNA"/>
</dbReference>
<proteinExistence type="predicted"/>
<feature type="region of interest" description="Disordered" evidence="1">
    <location>
        <begin position="135"/>
        <end position="165"/>
    </location>
</feature>
<gene>
    <name evidence="2" type="ORF">QYE76_036512</name>
</gene>
<dbReference type="CDD" id="cd00303">
    <property type="entry name" value="retropepsin_like"/>
    <property type="match status" value="1"/>
</dbReference>
<evidence type="ECO:0000313" key="2">
    <source>
        <dbReference type="EMBL" id="KAK1612839.1"/>
    </source>
</evidence>
<dbReference type="InterPro" id="IPR001969">
    <property type="entry name" value="Aspartic_peptidase_AS"/>
</dbReference>
<sequence length="165" mass="17498">MPLPVTIQGEPLVALLDTGSTHNFLPAATMRRLALHPMGGDNLRVTVANGDRLHCHGVAQHVPLTIGDEHFVITCAGIDLGCFDFILGVDFLRTLGPILWDFDTLTMTFWRHGRHIRWEGLGGASPAPQLQLVSGADDAEHPPCTSAPAAAPSPRAAGPAAPTSM</sequence>
<dbReference type="SUPFAM" id="SSF50630">
    <property type="entry name" value="Acid proteases"/>
    <property type="match status" value="1"/>
</dbReference>